<accession>A0A2P2PYJ4</accession>
<proteinExistence type="predicted"/>
<reference evidence="1" key="1">
    <citation type="submission" date="2018-02" db="EMBL/GenBank/DDBJ databases">
        <title>Rhizophora mucronata_Transcriptome.</title>
        <authorList>
            <person name="Meera S.P."/>
            <person name="Sreeshan A."/>
            <person name="Augustine A."/>
        </authorList>
    </citation>
    <scope>NUCLEOTIDE SEQUENCE</scope>
    <source>
        <tissue evidence="1">Leaf</tissue>
    </source>
</reference>
<dbReference type="AlphaFoldDB" id="A0A2P2PYJ4"/>
<dbReference type="EMBL" id="GGEC01079330">
    <property type="protein sequence ID" value="MBX59814.1"/>
    <property type="molecule type" value="Transcribed_RNA"/>
</dbReference>
<organism evidence="1">
    <name type="scientific">Rhizophora mucronata</name>
    <name type="common">Asiatic mangrove</name>
    <dbReference type="NCBI Taxonomy" id="61149"/>
    <lineage>
        <taxon>Eukaryota</taxon>
        <taxon>Viridiplantae</taxon>
        <taxon>Streptophyta</taxon>
        <taxon>Embryophyta</taxon>
        <taxon>Tracheophyta</taxon>
        <taxon>Spermatophyta</taxon>
        <taxon>Magnoliopsida</taxon>
        <taxon>eudicotyledons</taxon>
        <taxon>Gunneridae</taxon>
        <taxon>Pentapetalae</taxon>
        <taxon>rosids</taxon>
        <taxon>fabids</taxon>
        <taxon>Malpighiales</taxon>
        <taxon>Rhizophoraceae</taxon>
        <taxon>Rhizophora</taxon>
    </lineage>
</organism>
<sequence>MGKRIIPCNVILLLLVFSSYAVQSNMYF</sequence>
<evidence type="ECO:0000313" key="1">
    <source>
        <dbReference type="EMBL" id="MBX59814.1"/>
    </source>
</evidence>
<protein>
    <submittedName>
        <fullName evidence="1">Uncharacterized protein</fullName>
    </submittedName>
</protein>
<name>A0A2P2PYJ4_RHIMU</name>